<keyword evidence="1" id="KW-0812">Transmembrane</keyword>
<organism evidence="2 3">
    <name type="scientific">Schizophyllum amplum</name>
    <dbReference type="NCBI Taxonomy" id="97359"/>
    <lineage>
        <taxon>Eukaryota</taxon>
        <taxon>Fungi</taxon>
        <taxon>Dikarya</taxon>
        <taxon>Basidiomycota</taxon>
        <taxon>Agaricomycotina</taxon>
        <taxon>Agaricomycetes</taxon>
        <taxon>Agaricomycetidae</taxon>
        <taxon>Agaricales</taxon>
        <taxon>Schizophyllaceae</taxon>
        <taxon>Schizophyllum</taxon>
    </lineage>
</organism>
<reference evidence="2 3" key="1">
    <citation type="journal article" date="2019" name="New Phytol.">
        <title>Comparative genomics reveals unique wood-decay strategies and fruiting body development in the Schizophyllaceae.</title>
        <authorList>
            <person name="Almasi E."/>
            <person name="Sahu N."/>
            <person name="Krizsan K."/>
            <person name="Balint B."/>
            <person name="Kovacs G.M."/>
            <person name="Kiss B."/>
            <person name="Cseklye J."/>
            <person name="Drula E."/>
            <person name="Henrissat B."/>
            <person name="Nagy I."/>
            <person name="Chovatia M."/>
            <person name="Adam C."/>
            <person name="LaButti K."/>
            <person name="Lipzen A."/>
            <person name="Riley R."/>
            <person name="Grigoriev I.V."/>
            <person name="Nagy L.G."/>
        </authorList>
    </citation>
    <scope>NUCLEOTIDE SEQUENCE [LARGE SCALE GENOMIC DNA]</scope>
    <source>
        <strain evidence="2 3">NL-1724</strain>
    </source>
</reference>
<gene>
    <name evidence="2" type="ORF">BD626DRAFT_517574</name>
</gene>
<dbReference type="EMBL" id="VDMD01000058">
    <property type="protein sequence ID" value="TRM56831.1"/>
    <property type="molecule type" value="Genomic_DNA"/>
</dbReference>
<keyword evidence="3" id="KW-1185">Reference proteome</keyword>
<evidence type="ECO:0000313" key="3">
    <source>
        <dbReference type="Proteomes" id="UP000320762"/>
    </source>
</evidence>
<feature type="transmembrane region" description="Helical" evidence="1">
    <location>
        <begin position="12"/>
        <end position="33"/>
    </location>
</feature>
<keyword evidence="1" id="KW-1133">Transmembrane helix</keyword>
<evidence type="ECO:0000256" key="1">
    <source>
        <dbReference type="SAM" id="Phobius"/>
    </source>
</evidence>
<accession>A0A550BWC0</accession>
<protein>
    <submittedName>
        <fullName evidence="2">Uncharacterized protein</fullName>
    </submittedName>
</protein>
<evidence type="ECO:0000313" key="2">
    <source>
        <dbReference type="EMBL" id="TRM56831.1"/>
    </source>
</evidence>
<name>A0A550BWC0_9AGAR</name>
<dbReference type="AlphaFoldDB" id="A0A550BWC0"/>
<keyword evidence="1" id="KW-0472">Membrane</keyword>
<dbReference type="Proteomes" id="UP000320762">
    <property type="component" value="Unassembled WGS sequence"/>
</dbReference>
<comment type="caution">
    <text evidence="2">The sequence shown here is derived from an EMBL/GenBank/DDBJ whole genome shotgun (WGS) entry which is preliminary data.</text>
</comment>
<proteinExistence type="predicted"/>
<sequence length="251" mass="29287">MKRCVKHINETLFPEISIAFSFYLMNLSLWGYLHNLAVYRRMLDVQAEKALYKPYKDLSDSIEVYLLRMIDTWQAFAEVCSAYEEAVRLVVDLDTLKTHLECVQQRYEAVNSRLDDFATAGERAYDSFRMLDDSIAQYLAEAPILRRIVRLLDSNWYEPDFRLNNFRDSMEHISLRIVDRDAEAVVRVKSAVSDAVKRLPEVVAGMQTLSPKERVSMGLEAELTRYAVLRLRELEMRAVDMFKDFEKGALF</sequence>